<dbReference type="RefSeq" id="WP_078710507.1">
    <property type="nucleotide sequence ID" value="NZ_FUXL01000029.1"/>
</dbReference>
<evidence type="ECO:0000259" key="2">
    <source>
        <dbReference type="Pfam" id="PF03779"/>
    </source>
</evidence>
<organism evidence="3 4">
    <name type="scientific">Consotaella salsifontis</name>
    <dbReference type="NCBI Taxonomy" id="1365950"/>
    <lineage>
        <taxon>Bacteria</taxon>
        <taxon>Pseudomonadati</taxon>
        <taxon>Pseudomonadota</taxon>
        <taxon>Alphaproteobacteria</taxon>
        <taxon>Hyphomicrobiales</taxon>
        <taxon>Aurantimonadaceae</taxon>
        <taxon>Consotaella</taxon>
    </lineage>
</organism>
<dbReference type="Pfam" id="PF03779">
    <property type="entry name" value="SPW"/>
    <property type="match status" value="1"/>
</dbReference>
<keyword evidence="1" id="KW-0812">Transmembrane</keyword>
<sequence length="119" mass="13195">MKRQHWQDWVVALAGVWLIASLWVVTYSLPEGMTTTALTWNFALSGAAALILGAAALFSYRFWEEWVDIVLGVWIVISPWVLQFANSTSATWNAVVCGAVIIVAAGWTLFEERQAAQHA</sequence>
<protein>
    <submittedName>
        <fullName evidence="3">SPW repeat-containing protein</fullName>
    </submittedName>
</protein>
<proteinExistence type="predicted"/>
<reference evidence="3 4" key="1">
    <citation type="submission" date="2017-02" db="EMBL/GenBank/DDBJ databases">
        <authorList>
            <person name="Peterson S.W."/>
        </authorList>
    </citation>
    <scope>NUCLEOTIDE SEQUENCE [LARGE SCALE GENOMIC DNA]</scope>
    <source>
        <strain evidence="3 4">USBA 369</strain>
    </source>
</reference>
<keyword evidence="1" id="KW-0472">Membrane</keyword>
<evidence type="ECO:0000313" key="3">
    <source>
        <dbReference type="EMBL" id="SKA39193.1"/>
    </source>
</evidence>
<feature type="transmembrane region" description="Helical" evidence="1">
    <location>
        <begin position="66"/>
        <end position="85"/>
    </location>
</feature>
<feature type="transmembrane region" description="Helical" evidence="1">
    <location>
        <begin position="9"/>
        <end position="26"/>
    </location>
</feature>
<name>A0A1T4TFD5_9HYPH</name>
<dbReference type="Proteomes" id="UP000190135">
    <property type="component" value="Unassembled WGS sequence"/>
</dbReference>
<accession>A0A1T4TFD5</accession>
<keyword evidence="4" id="KW-1185">Reference proteome</keyword>
<dbReference type="AlphaFoldDB" id="A0A1T4TFD5"/>
<dbReference type="STRING" id="1365950.SAMN05428963_1298"/>
<evidence type="ECO:0000313" key="4">
    <source>
        <dbReference type="Proteomes" id="UP000190135"/>
    </source>
</evidence>
<dbReference type="OrthoDB" id="166183at2"/>
<gene>
    <name evidence="3" type="ORF">SAMN05428963_1298</name>
</gene>
<feature type="transmembrane region" description="Helical" evidence="1">
    <location>
        <begin position="38"/>
        <end position="59"/>
    </location>
</feature>
<feature type="transmembrane region" description="Helical" evidence="1">
    <location>
        <begin position="91"/>
        <end position="110"/>
    </location>
</feature>
<dbReference type="EMBL" id="FUXL01000029">
    <property type="protein sequence ID" value="SKA39193.1"/>
    <property type="molecule type" value="Genomic_DNA"/>
</dbReference>
<keyword evidence="1" id="KW-1133">Transmembrane helix</keyword>
<feature type="domain" description="SPW repeat-containing integral membrane" evidence="2">
    <location>
        <begin position="6"/>
        <end position="105"/>
    </location>
</feature>
<dbReference type="InterPro" id="IPR005530">
    <property type="entry name" value="SPW"/>
</dbReference>
<evidence type="ECO:0000256" key="1">
    <source>
        <dbReference type="SAM" id="Phobius"/>
    </source>
</evidence>